<name>A0A6L6WJK1_9RHOB</name>
<accession>A0A6L6WJK1</accession>
<dbReference type="AlphaFoldDB" id="A0A6L6WJK1"/>
<proteinExistence type="predicted"/>
<evidence type="ECO:0000313" key="1">
    <source>
        <dbReference type="EMBL" id="MVO16237.1"/>
    </source>
</evidence>
<organism evidence="1 2">
    <name type="scientific">Parasedimentitalea huanghaiensis</name>
    <dbReference type="NCBI Taxonomy" id="2682100"/>
    <lineage>
        <taxon>Bacteria</taxon>
        <taxon>Pseudomonadati</taxon>
        <taxon>Pseudomonadota</taxon>
        <taxon>Alphaproteobacteria</taxon>
        <taxon>Rhodobacterales</taxon>
        <taxon>Paracoccaceae</taxon>
        <taxon>Parasedimentitalea</taxon>
    </lineage>
</organism>
<dbReference type="Proteomes" id="UP000478892">
    <property type="component" value="Unassembled WGS sequence"/>
</dbReference>
<gene>
    <name evidence="1" type="ORF">GO984_10490</name>
</gene>
<dbReference type="RefSeq" id="WP_157022484.1">
    <property type="nucleotide sequence ID" value="NZ_WQLV01000005.1"/>
</dbReference>
<reference evidence="1 2" key="1">
    <citation type="submission" date="2019-12" db="EMBL/GenBank/DDBJ databases">
        <authorList>
            <person name="Zhang Y.-J."/>
        </authorList>
    </citation>
    <scope>NUCLEOTIDE SEQUENCE [LARGE SCALE GENOMIC DNA]</scope>
    <source>
        <strain evidence="1 2">CY05</strain>
    </source>
</reference>
<sequence>MTEFQWGATQKTQIEMEWKTGDAIWKLNDYIHHSSLPNGHGLVGQVLPDRYKTPSGSVKITYEIYPM</sequence>
<protein>
    <submittedName>
        <fullName evidence="1">Uncharacterized protein</fullName>
    </submittedName>
</protein>
<dbReference type="EMBL" id="WQLV01000005">
    <property type="protein sequence ID" value="MVO16237.1"/>
    <property type="molecule type" value="Genomic_DNA"/>
</dbReference>
<comment type="caution">
    <text evidence="1">The sequence shown here is derived from an EMBL/GenBank/DDBJ whole genome shotgun (WGS) entry which is preliminary data.</text>
</comment>
<evidence type="ECO:0000313" key="2">
    <source>
        <dbReference type="Proteomes" id="UP000478892"/>
    </source>
</evidence>
<keyword evidence="2" id="KW-1185">Reference proteome</keyword>